<dbReference type="Gene3D" id="2.60.40.1510">
    <property type="entry name" value="ntegrin, alpha v. Chain A, domain 3"/>
    <property type="match status" value="1"/>
</dbReference>
<keyword evidence="11" id="KW-0130">Cell adhesion</keyword>
<evidence type="ECO:0000256" key="6">
    <source>
        <dbReference type="ARBA" id="ARBA00022723"/>
    </source>
</evidence>
<keyword evidence="10" id="KW-0460">Magnesium</keyword>
<accession>A0A672K5Y7</accession>
<dbReference type="PANTHER" id="PTHR10082:SF25">
    <property type="entry name" value="INTEGRIN BETA-3"/>
    <property type="match status" value="1"/>
</dbReference>
<dbReference type="InterPro" id="IPR033760">
    <property type="entry name" value="Integrin_beta_N"/>
</dbReference>
<dbReference type="GO" id="GO:0005925">
    <property type="term" value="C:focal adhesion"/>
    <property type="evidence" value="ECO:0007669"/>
    <property type="project" value="TreeGrafter"/>
</dbReference>
<keyword evidence="7 18" id="KW-0732">Signal</keyword>
<dbReference type="GO" id="GO:0007160">
    <property type="term" value="P:cell-matrix adhesion"/>
    <property type="evidence" value="ECO:0007669"/>
    <property type="project" value="TreeGrafter"/>
</dbReference>
<dbReference type="FunFam" id="3.30.1680.10:FF:000002">
    <property type="entry name" value="Integrin beta"/>
    <property type="match status" value="1"/>
</dbReference>
<evidence type="ECO:0000256" key="11">
    <source>
        <dbReference type="ARBA" id="ARBA00022889"/>
    </source>
</evidence>
<comment type="subcellular location">
    <subcellularLocation>
        <location evidence="1">Cell membrane</location>
        <topology evidence="1">Single-pass type I membrane protein</topology>
    </subcellularLocation>
</comment>
<keyword evidence="12" id="KW-1133">Transmembrane helix</keyword>
<dbReference type="Pfam" id="PF17205">
    <property type="entry name" value="PSI_integrin"/>
    <property type="match status" value="1"/>
</dbReference>
<proteinExistence type="inferred from homology"/>
<evidence type="ECO:0000256" key="14">
    <source>
        <dbReference type="ARBA" id="ARBA00023136"/>
    </source>
</evidence>
<evidence type="ECO:0000256" key="18">
    <source>
        <dbReference type="SAM" id="SignalP"/>
    </source>
</evidence>
<dbReference type="GO" id="GO:0033627">
    <property type="term" value="P:cell adhesion mediated by integrin"/>
    <property type="evidence" value="ECO:0007669"/>
    <property type="project" value="TreeGrafter"/>
</dbReference>
<evidence type="ECO:0000256" key="16">
    <source>
        <dbReference type="ARBA" id="ARBA00023180"/>
    </source>
</evidence>
<evidence type="ECO:0000256" key="17">
    <source>
        <dbReference type="SAM" id="MobiDB-lite"/>
    </source>
</evidence>
<evidence type="ECO:0000313" key="20">
    <source>
        <dbReference type="Ensembl" id="ENSSGRP00000004656.1"/>
    </source>
</evidence>
<dbReference type="InParanoid" id="A0A672K5Y7"/>
<evidence type="ECO:0000256" key="9">
    <source>
        <dbReference type="ARBA" id="ARBA00022837"/>
    </source>
</evidence>
<keyword evidence="21" id="KW-1185">Reference proteome</keyword>
<evidence type="ECO:0000256" key="13">
    <source>
        <dbReference type="ARBA" id="ARBA00023037"/>
    </source>
</evidence>
<reference evidence="20" key="2">
    <citation type="submission" date="2025-09" db="UniProtKB">
        <authorList>
            <consortium name="Ensembl"/>
        </authorList>
    </citation>
    <scope>IDENTIFICATION</scope>
</reference>
<dbReference type="GO" id="GO:0005178">
    <property type="term" value="F:integrin binding"/>
    <property type="evidence" value="ECO:0007669"/>
    <property type="project" value="TreeGrafter"/>
</dbReference>
<feature type="compositionally biased region" description="Polar residues" evidence="17">
    <location>
        <begin position="93"/>
        <end position="105"/>
    </location>
</feature>
<evidence type="ECO:0000256" key="15">
    <source>
        <dbReference type="ARBA" id="ARBA00023157"/>
    </source>
</evidence>
<dbReference type="GO" id="GO:0009986">
    <property type="term" value="C:cell surface"/>
    <property type="evidence" value="ECO:0007669"/>
    <property type="project" value="TreeGrafter"/>
</dbReference>
<keyword evidence="14" id="KW-0472">Membrane</keyword>
<keyword evidence="13" id="KW-0401">Integrin</keyword>
<name>A0A672K5Y7_SINGR</name>
<dbReference type="GO" id="GO:0008305">
    <property type="term" value="C:integrin complex"/>
    <property type="evidence" value="ECO:0007669"/>
    <property type="project" value="TreeGrafter"/>
</dbReference>
<dbReference type="PANTHER" id="PTHR10082">
    <property type="entry name" value="INTEGRIN BETA SUBUNIT"/>
    <property type="match status" value="1"/>
</dbReference>
<feature type="region of interest" description="Disordered" evidence="17">
    <location>
        <begin position="82"/>
        <end position="105"/>
    </location>
</feature>
<dbReference type="OMA" id="WRSTICI"/>
<sequence length="120" mass="13263">KCNWRSTICIFLFLFLPGSNICTSQGASTCQQCLAVHPTCAWCFQEDFGQDVAGSSRCDLKKNLIEAGCRKEALEYPTSKMHVTENKDLSDKASGSTTDVTQIQPQSMHISLRPGEFINP</sequence>
<dbReference type="InterPro" id="IPR016201">
    <property type="entry name" value="PSI"/>
</dbReference>
<evidence type="ECO:0000256" key="3">
    <source>
        <dbReference type="ARBA" id="ARBA00022475"/>
    </source>
</evidence>
<feature type="signal peptide" evidence="18">
    <location>
        <begin position="1"/>
        <end position="22"/>
    </location>
</feature>
<organism evidence="20 21">
    <name type="scientific">Sinocyclocheilus grahami</name>
    <name type="common">Dianchi golden-line fish</name>
    <name type="synonym">Barbus grahami</name>
    <dbReference type="NCBI Taxonomy" id="75366"/>
    <lineage>
        <taxon>Eukaryota</taxon>
        <taxon>Metazoa</taxon>
        <taxon>Chordata</taxon>
        <taxon>Craniata</taxon>
        <taxon>Vertebrata</taxon>
        <taxon>Euteleostomi</taxon>
        <taxon>Actinopterygii</taxon>
        <taxon>Neopterygii</taxon>
        <taxon>Teleostei</taxon>
        <taxon>Ostariophysi</taxon>
        <taxon>Cypriniformes</taxon>
        <taxon>Cyprinidae</taxon>
        <taxon>Cyprininae</taxon>
        <taxon>Sinocyclocheilus</taxon>
    </lineage>
</organism>
<dbReference type="SMART" id="SM00423">
    <property type="entry name" value="PSI"/>
    <property type="match status" value="1"/>
</dbReference>
<keyword evidence="4" id="KW-0245">EGF-like domain</keyword>
<evidence type="ECO:0000256" key="4">
    <source>
        <dbReference type="ARBA" id="ARBA00022536"/>
    </source>
</evidence>
<feature type="domain" description="PSI" evidence="19">
    <location>
        <begin position="21"/>
        <end position="70"/>
    </location>
</feature>
<dbReference type="SUPFAM" id="SSF103575">
    <property type="entry name" value="Plexin repeat"/>
    <property type="match status" value="1"/>
</dbReference>
<dbReference type="PRINTS" id="PR01186">
    <property type="entry name" value="INTEGRINB"/>
</dbReference>
<evidence type="ECO:0000256" key="7">
    <source>
        <dbReference type="ARBA" id="ARBA00022729"/>
    </source>
</evidence>
<dbReference type="Ensembl" id="ENSSGRT00000005043.1">
    <property type="protein sequence ID" value="ENSSGRP00000004656.1"/>
    <property type="gene ID" value="ENSSGRG00000002915.1"/>
</dbReference>
<evidence type="ECO:0000256" key="10">
    <source>
        <dbReference type="ARBA" id="ARBA00022842"/>
    </source>
</evidence>
<protein>
    <recommendedName>
        <fullName evidence="19">PSI domain-containing protein</fullName>
    </recommendedName>
</protein>
<evidence type="ECO:0000256" key="2">
    <source>
        <dbReference type="ARBA" id="ARBA00007449"/>
    </source>
</evidence>
<evidence type="ECO:0000259" key="19">
    <source>
        <dbReference type="SMART" id="SM00423"/>
    </source>
</evidence>
<evidence type="ECO:0000256" key="5">
    <source>
        <dbReference type="ARBA" id="ARBA00022692"/>
    </source>
</evidence>
<keyword evidence="6" id="KW-0479">Metal-binding</keyword>
<dbReference type="Gene3D" id="3.30.1680.10">
    <property type="entry name" value="ligand-binding face of the semaphorins, domain 2"/>
    <property type="match status" value="1"/>
</dbReference>
<dbReference type="GO" id="GO:0016477">
    <property type="term" value="P:cell migration"/>
    <property type="evidence" value="ECO:0007669"/>
    <property type="project" value="TreeGrafter"/>
</dbReference>
<feature type="chain" id="PRO_5025383246" description="PSI domain-containing protein" evidence="18">
    <location>
        <begin position="23"/>
        <end position="120"/>
    </location>
</feature>
<dbReference type="Proteomes" id="UP000472262">
    <property type="component" value="Unassembled WGS sequence"/>
</dbReference>
<dbReference type="GO" id="GO:0046872">
    <property type="term" value="F:metal ion binding"/>
    <property type="evidence" value="ECO:0007669"/>
    <property type="project" value="UniProtKB-KW"/>
</dbReference>
<keyword evidence="8" id="KW-0677">Repeat</keyword>
<keyword evidence="9" id="KW-0106">Calcium</keyword>
<dbReference type="GO" id="GO:0007229">
    <property type="term" value="P:integrin-mediated signaling pathway"/>
    <property type="evidence" value="ECO:0007669"/>
    <property type="project" value="UniProtKB-KW"/>
</dbReference>
<reference evidence="20" key="1">
    <citation type="submission" date="2025-08" db="UniProtKB">
        <authorList>
            <consortium name="Ensembl"/>
        </authorList>
    </citation>
    <scope>IDENTIFICATION</scope>
</reference>
<keyword evidence="5" id="KW-0812">Transmembrane</keyword>
<dbReference type="GO" id="GO:0001968">
    <property type="term" value="F:fibronectin binding"/>
    <property type="evidence" value="ECO:0007669"/>
    <property type="project" value="TreeGrafter"/>
</dbReference>
<dbReference type="GO" id="GO:0070527">
    <property type="term" value="P:platelet aggregation"/>
    <property type="evidence" value="ECO:0007669"/>
    <property type="project" value="TreeGrafter"/>
</dbReference>
<evidence type="ECO:0000313" key="21">
    <source>
        <dbReference type="Proteomes" id="UP000472262"/>
    </source>
</evidence>
<dbReference type="GO" id="GO:0070051">
    <property type="term" value="F:fibrinogen binding"/>
    <property type="evidence" value="ECO:0007669"/>
    <property type="project" value="TreeGrafter"/>
</dbReference>
<evidence type="ECO:0000256" key="8">
    <source>
        <dbReference type="ARBA" id="ARBA00022737"/>
    </source>
</evidence>
<keyword evidence="3" id="KW-1003">Cell membrane</keyword>
<comment type="similarity">
    <text evidence="2">Belongs to the integrin beta chain family.</text>
</comment>
<feature type="compositionally biased region" description="Basic and acidic residues" evidence="17">
    <location>
        <begin position="82"/>
        <end position="91"/>
    </location>
</feature>
<dbReference type="GO" id="GO:0045202">
    <property type="term" value="C:synapse"/>
    <property type="evidence" value="ECO:0007669"/>
    <property type="project" value="TreeGrafter"/>
</dbReference>
<dbReference type="InterPro" id="IPR015812">
    <property type="entry name" value="Integrin_bsu"/>
</dbReference>
<dbReference type="AlphaFoldDB" id="A0A672K5Y7"/>
<keyword evidence="16" id="KW-0325">Glycoprotein</keyword>
<evidence type="ECO:0000256" key="12">
    <source>
        <dbReference type="ARBA" id="ARBA00022989"/>
    </source>
</evidence>
<keyword evidence="15" id="KW-1015">Disulfide bond</keyword>
<evidence type="ECO:0000256" key="1">
    <source>
        <dbReference type="ARBA" id="ARBA00004251"/>
    </source>
</evidence>